<evidence type="ECO:0000313" key="5">
    <source>
        <dbReference type="Proteomes" id="UP001152797"/>
    </source>
</evidence>
<evidence type="ECO:0000259" key="2">
    <source>
        <dbReference type="PROSITE" id="PS50222"/>
    </source>
</evidence>
<dbReference type="Gene3D" id="1.10.238.10">
    <property type="entry name" value="EF-hand"/>
    <property type="match status" value="1"/>
</dbReference>
<proteinExistence type="predicted"/>
<dbReference type="InterPro" id="IPR002048">
    <property type="entry name" value="EF_hand_dom"/>
</dbReference>
<protein>
    <submittedName>
        <fullName evidence="4">Calmodulin</fullName>
    </submittedName>
</protein>
<evidence type="ECO:0000256" key="1">
    <source>
        <dbReference type="ARBA" id="ARBA00022837"/>
    </source>
</evidence>
<keyword evidence="5" id="KW-1185">Reference proteome</keyword>
<name>A0A9P1FZM5_9DINO</name>
<dbReference type="InterPro" id="IPR011992">
    <property type="entry name" value="EF-hand-dom_pair"/>
</dbReference>
<dbReference type="Proteomes" id="UP001152797">
    <property type="component" value="Unassembled WGS sequence"/>
</dbReference>
<evidence type="ECO:0000313" key="3">
    <source>
        <dbReference type="EMBL" id="CAI3994518.1"/>
    </source>
</evidence>
<feature type="domain" description="EF-hand" evidence="2">
    <location>
        <begin position="23"/>
        <end position="58"/>
    </location>
</feature>
<accession>A0A9P1FZM5</accession>
<dbReference type="EMBL" id="CAMXCT020001963">
    <property type="protein sequence ID" value="CAL1147893.1"/>
    <property type="molecule type" value="Genomic_DNA"/>
</dbReference>
<dbReference type="PROSITE" id="PS50222">
    <property type="entry name" value="EF_HAND_2"/>
    <property type="match status" value="1"/>
</dbReference>
<reference evidence="4 5" key="2">
    <citation type="submission" date="2024-05" db="EMBL/GenBank/DDBJ databases">
        <authorList>
            <person name="Chen Y."/>
            <person name="Shah S."/>
            <person name="Dougan E. K."/>
            <person name="Thang M."/>
            <person name="Chan C."/>
        </authorList>
    </citation>
    <scope>NUCLEOTIDE SEQUENCE [LARGE SCALE GENOMIC DNA]</scope>
</reference>
<dbReference type="InterPro" id="IPR018247">
    <property type="entry name" value="EF_Hand_1_Ca_BS"/>
</dbReference>
<reference evidence="3" key="1">
    <citation type="submission" date="2022-10" db="EMBL/GenBank/DDBJ databases">
        <authorList>
            <person name="Chen Y."/>
            <person name="Dougan E. K."/>
            <person name="Chan C."/>
            <person name="Rhodes N."/>
            <person name="Thang M."/>
        </authorList>
    </citation>
    <scope>NUCLEOTIDE SEQUENCE</scope>
</reference>
<dbReference type="GO" id="GO:0005509">
    <property type="term" value="F:calcium ion binding"/>
    <property type="evidence" value="ECO:0007669"/>
    <property type="project" value="InterPro"/>
</dbReference>
<dbReference type="AlphaFoldDB" id="A0A9P1FZM5"/>
<organism evidence="3">
    <name type="scientific">Cladocopium goreaui</name>
    <dbReference type="NCBI Taxonomy" id="2562237"/>
    <lineage>
        <taxon>Eukaryota</taxon>
        <taxon>Sar</taxon>
        <taxon>Alveolata</taxon>
        <taxon>Dinophyceae</taxon>
        <taxon>Suessiales</taxon>
        <taxon>Symbiodiniaceae</taxon>
        <taxon>Cladocopium</taxon>
    </lineage>
</organism>
<comment type="caution">
    <text evidence="3">The sequence shown here is derived from an EMBL/GenBank/DDBJ whole genome shotgun (WGS) entry which is preliminary data.</text>
</comment>
<dbReference type="PROSITE" id="PS00018">
    <property type="entry name" value="EF_HAND_1"/>
    <property type="match status" value="1"/>
</dbReference>
<gene>
    <name evidence="3" type="ORF">C1SCF055_LOCUS21163</name>
</gene>
<dbReference type="EMBL" id="CAMXCT030001963">
    <property type="protein sequence ID" value="CAL4781830.1"/>
    <property type="molecule type" value="Genomic_DNA"/>
</dbReference>
<keyword evidence="1" id="KW-0106">Calcium</keyword>
<dbReference type="EMBL" id="CAMXCT010001963">
    <property type="protein sequence ID" value="CAI3994518.1"/>
    <property type="molecule type" value="Genomic_DNA"/>
</dbReference>
<evidence type="ECO:0000313" key="4">
    <source>
        <dbReference type="EMBL" id="CAL4781830.1"/>
    </source>
</evidence>
<sequence length="102" mass="11528">MDPSDPSGQELKGLAAKMALPEQEVDHLDVQFRHYDFDGSGALDLEEVRSILADIGLSPQNREEKFEALGPRFWDLGDHEQRFSGQSKRRFGDLLFVPELAI</sequence>
<dbReference type="SUPFAM" id="SSF47473">
    <property type="entry name" value="EF-hand"/>
    <property type="match status" value="1"/>
</dbReference>